<evidence type="ECO:0000313" key="3">
    <source>
        <dbReference type="Proteomes" id="UP000789901"/>
    </source>
</evidence>
<keyword evidence="3" id="KW-1185">Reference proteome</keyword>
<dbReference type="EMBL" id="CAJVQB010002766">
    <property type="protein sequence ID" value="CAG8586393.1"/>
    <property type="molecule type" value="Genomic_DNA"/>
</dbReference>
<reference evidence="2 3" key="1">
    <citation type="submission" date="2021-06" db="EMBL/GenBank/DDBJ databases">
        <authorList>
            <person name="Kallberg Y."/>
            <person name="Tangrot J."/>
            <person name="Rosling A."/>
        </authorList>
    </citation>
    <scope>NUCLEOTIDE SEQUENCE [LARGE SCALE GENOMIC DNA]</scope>
    <source>
        <strain evidence="2 3">120-4 pot B 10/14</strain>
    </source>
</reference>
<evidence type="ECO:0000313" key="2">
    <source>
        <dbReference type="EMBL" id="CAG8586393.1"/>
    </source>
</evidence>
<sequence length="51" mass="5782">MFKKKDNESSNQDVDNEPNPNNSKLDIESITDCDPKDLVGYDSGDIMDLYN</sequence>
<evidence type="ECO:0000256" key="1">
    <source>
        <dbReference type="SAM" id="MobiDB-lite"/>
    </source>
</evidence>
<name>A0ABN7UGE3_GIGMA</name>
<proteinExistence type="predicted"/>
<organism evidence="2 3">
    <name type="scientific">Gigaspora margarita</name>
    <dbReference type="NCBI Taxonomy" id="4874"/>
    <lineage>
        <taxon>Eukaryota</taxon>
        <taxon>Fungi</taxon>
        <taxon>Fungi incertae sedis</taxon>
        <taxon>Mucoromycota</taxon>
        <taxon>Glomeromycotina</taxon>
        <taxon>Glomeromycetes</taxon>
        <taxon>Diversisporales</taxon>
        <taxon>Gigasporaceae</taxon>
        <taxon>Gigaspora</taxon>
    </lineage>
</organism>
<accession>A0ABN7UGE3</accession>
<feature type="compositionally biased region" description="Polar residues" evidence="1">
    <location>
        <begin position="9"/>
        <end position="24"/>
    </location>
</feature>
<dbReference type="Proteomes" id="UP000789901">
    <property type="component" value="Unassembled WGS sequence"/>
</dbReference>
<comment type="caution">
    <text evidence="2">The sequence shown here is derived from an EMBL/GenBank/DDBJ whole genome shotgun (WGS) entry which is preliminary data.</text>
</comment>
<protein>
    <submittedName>
        <fullName evidence="2">16080_t:CDS:1</fullName>
    </submittedName>
</protein>
<feature type="region of interest" description="Disordered" evidence="1">
    <location>
        <begin position="1"/>
        <end position="51"/>
    </location>
</feature>
<gene>
    <name evidence="2" type="ORF">GMARGA_LOCUS6196</name>
</gene>